<feature type="non-terminal residue" evidence="5">
    <location>
        <position position="712"/>
    </location>
</feature>
<sequence length="712" mass="80045">VEVAYKRGYFDEEMNRILSDPTDDTKGFFDPNTHENLTYLQLLQRCLPDPETGLLLLHVMDKGWSSSYLNENIRKALQAAKSKISVGLFQDQEVSVWDLLFSRYILPSKRQDLLRQHKAGTMTLERLTQVLIAIVTEAEEKSVRPIGHKEAPSQPATTADAGTDQPSLREPWMKTLEATTVDMPAGNCQGQRVTLWDLLFSNNIPEEKRTELLDLYKSGLLSTERLSSILHTLVAKKEATGRKLNVKVRSPDQQAVAVVAAAAEHQPLRDSSLDPANWESALRSQLLPAPSADQQSSAWDILFSERFAEHEREELLGRYRRGSLPLKELTKILSDRLPRTTSSKRHLPMDFHTPSSSTEAKEAKEEGENDAGDLGDKEEALKSRMVEVTAAAFDGRKVSVWDVLHSKYIPEEKRKELLQLYQSGILTIDQMETVVSAIVNKTEEMKKKEPSHAPLPSGSWEGPLRNQTMTLQVGEFQGQRISVWELLFSQSIPEGQREELLMKYRLGSLTIQEMITILTSLHAKDRTSSPGEETTLPSQHNELERTLRQVTIDVPVGEFQGSRRSAWELLFSKYVTAAKRQELLLKYQERSVAPGELVQILTTLIEEMEEKGNQLKFSGLRKQVSASELFDSHIINQATLSELAQGTKTVEEVTEMDSVKRYLEGNSCIAGVLVPSRTDPSKSEKMTIYQAMRKGILRPGTALVLLEAQAAT</sequence>
<proteinExistence type="predicted"/>
<evidence type="ECO:0000256" key="3">
    <source>
        <dbReference type="SAM" id="MobiDB-lite"/>
    </source>
</evidence>
<dbReference type="PANTHER" id="PTHR23169">
    <property type="entry name" value="ENVOPLAKIN"/>
    <property type="match status" value="1"/>
</dbReference>
<dbReference type="AlphaFoldDB" id="A0A6J1WB70"/>
<dbReference type="GO" id="GO:0045095">
    <property type="term" value="C:keratin filament"/>
    <property type="evidence" value="ECO:0007669"/>
    <property type="project" value="TreeGrafter"/>
</dbReference>
<feature type="non-terminal residue" evidence="5">
    <location>
        <position position="1"/>
    </location>
</feature>
<name>A0A6J1WB70_9SAUR</name>
<protein>
    <submittedName>
        <fullName evidence="5">Epiplakin-like</fullName>
    </submittedName>
</protein>
<dbReference type="InterPro" id="IPR043197">
    <property type="entry name" value="Plakin"/>
</dbReference>
<dbReference type="Gene3D" id="3.90.1290.10">
    <property type="entry name" value="Plakin repeat"/>
    <property type="match status" value="2"/>
</dbReference>
<dbReference type="InterPro" id="IPR035915">
    <property type="entry name" value="Plakin_repeat_sf"/>
</dbReference>
<dbReference type="SUPFAM" id="SSF75399">
    <property type="entry name" value="Plakin repeat"/>
    <property type="match status" value="2"/>
</dbReference>
<dbReference type="Pfam" id="PF00681">
    <property type="entry name" value="Plectin"/>
    <property type="match status" value="1"/>
</dbReference>
<evidence type="ECO:0000256" key="2">
    <source>
        <dbReference type="ARBA" id="ARBA00022737"/>
    </source>
</evidence>
<dbReference type="GO" id="GO:0016020">
    <property type="term" value="C:membrane"/>
    <property type="evidence" value="ECO:0007669"/>
    <property type="project" value="TreeGrafter"/>
</dbReference>
<feature type="region of interest" description="Disordered" evidence="3">
    <location>
        <begin position="143"/>
        <end position="167"/>
    </location>
</feature>
<dbReference type="PANTHER" id="PTHR23169:SF21">
    <property type="entry name" value="EPIPLAKIN"/>
    <property type="match status" value="1"/>
</dbReference>
<gene>
    <name evidence="5" type="primary">LOC113432203</name>
</gene>
<accession>A0A6J1WB70</accession>
<dbReference type="GO" id="GO:0030054">
    <property type="term" value="C:cell junction"/>
    <property type="evidence" value="ECO:0007669"/>
    <property type="project" value="TreeGrafter"/>
</dbReference>
<feature type="region of interest" description="Disordered" evidence="3">
    <location>
        <begin position="338"/>
        <end position="378"/>
    </location>
</feature>
<dbReference type="KEGG" id="nss:113432203"/>
<dbReference type="GO" id="GO:0042995">
    <property type="term" value="C:cell projection"/>
    <property type="evidence" value="ECO:0007669"/>
    <property type="project" value="UniProtKB-SubCell"/>
</dbReference>
<dbReference type="GO" id="GO:0005737">
    <property type="term" value="C:cytoplasm"/>
    <property type="evidence" value="ECO:0007669"/>
    <property type="project" value="TreeGrafter"/>
</dbReference>
<organism evidence="4 5">
    <name type="scientific">Notechis scutatus</name>
    <name type="common">mainland tiger snake</name>
    <dbReference type="NCBI Taxonomy" id="8663"/>
    <lineage>
        <taxon>Eukaryota</taxon>
        <taxon>Metazoa</taxon>
        <taxon>Chordata</taxon>
        <taxon>Craniata</taxon>
        <taxon>Vertebrata</taxon>
        <taxon>Euteleostomi</taxon>
        <taxon>Lepidosauria</taxon>
        <taxon>Squamata</taxon>
        <taxon>Bifurcata</taxon>
        <taxon>Unidentata</taxon>
        <taxon>Episquamata</taxon>
        <taxon>Toxicofera</taxon>
        <taxon>Serpentes</taxon>
        <taxon>Colubroidea</taxon>
        <taxon>Elapidae</taxon>
        <taxon>Hydrophiinae</taxon>
        <taxon>Notechis</taxon>
    </lineage>
</organism>
<keyword evidence="1" id="KW-0597">Phosphoprotein</keyword>
<evidence type="ECO:0000256" key="1">
    <source>
        <dbReference type="ARBA" id="ARBA00022553"/>
    </source>
</evidence>
<evidence type="ECO:0000313" key="5">
    <source>
        <dbReference type="RefSeq" id="XP_026550173.1"/>
    </source>
</evidence>
<dbReference type="GO" id="GO:1990254">
    <property type="term" value="F:keratin filament binding"/>
    <property type="evidence" value="ECO:0007669"/>
    <property type="project" value="TreeGrafter"/>
</dbReference>
<keyword evidence="4" id="KW-1185">Reference proteome</keyword>
<evidence type="ECO:0000313" key="4">
    <source>
        <dbReference type="Proteomes" id="UP000504612"/>
    </source>
</evidence>
<dbReference type="SMART" id="SM00250">
    <property type="entry name" value="PLEC"/>
    <property type="match status" value="2"/>
</dbReference>
<reference evidence="5" key="1">
    <citation type="submission" date="2025-08" db="UniProtKB">
        <authorList>
            <consortium name="RefSeq"/>
        </authorList>
    </citation>
    <scope>IDENTIFICATION</scope>
</reference>
<dbReference type="InterPro" id="IPR001101">
    <property type="entry name" value="Plectin_repeat"/>
</dbReference>
<dbReference type="GO" id="GO:0045110">
    <property type="term" value="P:intermediate filament bundle assembly"/>
    <property type="evidence" value="ECO:0007669"/>
    <property type="project" value="TreeGrafter"/>
</dbReference>
<dbReference type="GO" id="GO:0005198">
    <property type="term" value="F:structural molecule activity"/>
    <property type="evidence" value="ECO:0007669"/>
    <property type="project" value="TreeGrafter"/>
</dbReference>
<keyword evidence="2" id="KW-0677">Repeat</keyword>
<dbReference type="GeneID" id="113432203"/>
<dbReference type="GO" id="GO:0042060">
    <property type="term" value="P:wound healing"/>
    <property type="evidence" value="ECO:0007669"/>
    <property type="project" value="TreeGrafter"/>
</dbReference>
<dbReference type="Proteomes" id="UP000504612">
    <property type="component" value="Unplaced"/>
</dbReference>
<dbReference type="RefSeq" id="XP_026550173.1">
    <property type="nucleotide sequence ID" value="XM_026694388.1"/>
</dbReference>